<dbReference type="SUPFAM" id="SSF51735">
    <property type="entry name" value="NAD(P)-binding Rossmann-fold domains"/>
    <property type="match status" value="1"/>
</dbReference>
<dbReference type="PANTHER" id="PTHR43377:SF1">
    <property type="entry name" value="BILIVERDIN REDUCTASE A"/>
    <property type="match status" value="1"/>
</dbReference>
<dbReference type="InterPro" id="IPR055170">
    <property type="entry name" value="GFO_IDH_MocA-like_dom"/>
</dbReference>
<evidence type="ECO:0000259" key="2">
    <source>
        <dbReference type="Pfam" id="PF22725"/>
    </source>
</evidence>
<proteinExistence type="predicted"/>
<protein>
    <submittedName>
        <fullName evidence="3">Gfo/Idh/MocA family protein</fullName>
    </submittedName>
</protein>
<dbReference type="InterPro" id="IPR000683">
    <property type="entry name" value="Gfo/Idh/MocA-like_OxRdtase_N"/>
</dbReference>
<name>A0ABV8Y940_9DEIO</name>
<evidence type="ECO:0000259" key="1">
    <source>
        <dbReference type="Pfam" id="PF01408"/>
    </source>
</evidence>
<evidence type="ECO:0000313" key="4">
    <source>
        <dbReference type="Proteomes" id="UP001595939"/>
    </source>
</evidence>
<dbReference type="Gene3D" id="3.40.50.720">
    <property type="entry name" value="NAD(P)-binding Rossmann-like Domain"/>
    <property type="match status" value="1"/>
</dbReference>
<reference evidence="4" key="1">
    <citation type="journal article" date="2019" name="Int. J. Syst. Evol. Microbiol.">
        <title>The Global Catalogue of Microorganisms (GCM) 10K type strain sequencing project: providing services to taxonomists for standard genome sequencing and annotation.</title>
        <authorList>
            <consortium name="The Broad Institute Genomics Platform"/>
            <consortium name="The Broad Institute Genome Sequencing Center for Infectious Disease"/>
            <person name="Wu L."/>
            <person name="Ma J."/>
        </authorList>
    </citation>
    <scope>NUCLEOTIDE SEQUENCE [LARGE SCALE GENOMIC DNA]</scope>
    <source>
        <strain evidence="4">CCUG 39970</strain>
    </source>
</reference>
<comment type="caution">
    <text evidence="3">The sequence shown here is derived from an EMBL/GenBank/DDBJ whole genome shotgun (WGS) entry which is preliminary data.</text>
</comment>
<sequence length="326" mass="34622">MTRLGFLGVAHVHADGYAELLRRLPGVELVGFTEADPELAAAFGRTTGLPAFADPQALAGQVDGALICSENAARRALVETAAAAGVHVLCEKPLATTLQDAQAMQAACEAGGVRFMTAFPMRYAPPALALRARLQAGQLGPLLAVSGVNHSESPARHRAWFADPQAAGGGAVMDHVVHLADLLRWMQGQEIGRVFAQVRTRPSAPSDTHALLLLTLQDGLNASIDPSWSRPAGYPRWGHLRMEVVGERATAVMDAFAEHLTLYPAGEPGRPAWLNYGLDANLGMLQAFVAMVRGAPSPITWNDGYQAMRVALAAYASQQQGQPVLL</sequence>
<dbReference type="Pfam" id="PF01408">
    <property type="entry name" value="GFO_IDH_MocA"/>
    <property type="match status" value="1"/>
</dbReference>
<organism evidence="3 4">
    <name type="scientific">Deinococcus sonorensis</name>
    <dbReference type="NCBI Taxonomy" id="309891"/>
    <lineage>
        <taxon>Bacteria</taxon>
        <taxon>Thermotogati</taxon>
        <taxon>Deinococcota</taxon>
        <taxon>Deinococci</taxon>
        <taxon>Deinococcales</taxon>
        <taxon>Deinococcaceae</taxon>
        <taxon>Deinococcus</taxon>
    </lineage>
</organism>
<dbReference type="Proteomes" id="UP001595939">
    <property type="component" value="Unassembled WGS sequence"/>
</dbReference>
<dbReference type="Pfam" id="PF22725">
    <property type="entry name" value="GFO_IDH_MocA_C3"/>
    <property type="match status" value="1"/>
</dbReference>
<gene>
    <name evidence="3" type="ORF">ACFO0P_17205</name>
</gene>
<dbReference type="RefSeq" id="WP_380130044.1">
    <property type="nucleotide sequence ID" value="NZ_JBHSEG010000010.1"/>
</dbReference>
<dbReference type="EMBL" id="JBHSEG010000010">
    <property type="protein sequence ID" value="MFC4455519.1"/>
    <property type="molecule type" value="Genomic_DNA"/>
</dbReference>
<feature type="domain" description="Gfo/Idh/MocA-like oxidoreductase N-terminal" evidence="1">
    <location>
        <begin position="4"/>
        <end position="118"/>
    </location>
</feature>
<dbReference type="Gene3D" id="3.30.360.10">
    <property type="entry name" value="Dihydrodipicolinate Reductase, domain 2"/>
    <property type="match status" value="1"/>
</dbReference>
<evidence type="ECO:0000313" key="3">
    <source>
        <dbReference type="EMBL" id="MFC4455519.1"/>
    </source>
</evidence>
<dbReference type="InterPro" id="IPR051450">
    <property type="entry name" value="Gfo/Idh/MocA_Oxidoreductases"/>
</dbReference>
<keyword evidence="4" id="KW-1185">Reference proteome</keyword>
<dbReference type="InterPro" id="IPR036291">
    <property type="entry name" value="NAD(P)-bd_dom_sf"/>
</dbReference>
<dbReference type="SUPFAM" id="SSF55347">
    <property type="entry name" value="Glyceraldehyde-3-phosphate dehydrogenase-like, C-terminal domain"/>
    <property type="match status" value="1"/>
</dbReference>
<accession>A0ABV8Y940</accession>
<feature type="domain" description="GFO/IDH/MocA-like oxidoreductase" evidence="2">
    <location>
        <begin position="129"/>
        <end position="251"/>
    </location>
</feature>
<dbReference type="PANTHER" id="PTHR43377">
    <property type="entry name" value="BILIVERDIN REDUCTASE A"/>
    <property type="match status" value="1"/>
</dbReference>